<feature type="non-terminal residue" evidence="9">
    <location>
        <position position="1"/>
    </location>
</feature>
<dbReference type="Pfam" id="PF01853">
    <property type="entry name" value="MOZ_SAS"/>
    <property type="match status" value="1"/>
</dbReference>
<feature type="active site" description="Proton donor/acceptor" evidence="5">
    <location>
        <position position="174"/>
    </location>
</feature>
<dbReference type="InterPro" id="IPR040706">
    <property type="entry name" value="Zf-MYST"/>
</dbReference>
<feature type="non-terminal residue" evidence="9">
    <location>
        <position position="207"/>
    </location>
</feature>
<dbReference type="Pfam" id="PF17772">
    <property type="entry name" value="zf-MYST"/>
    <property type="match status" value="1"/>
</dbReference>
<evidence type="ECO:0000256" key="2">
    <source>
        <dbReference type="ARBA" id="ARBA00013184"/>
    </source>
</evidence>
<dbReference type="PROSITE" id="PS51726">
    <property type="entry name" value="MYST_HAT"/>
    <property type="match status" value="1"/>
</dbReference>
<dbReference type="EC" id="2.3.1.48" evidence="2 6"/>
<dbReference type="Proteomes" id="UP000565698">
    <property type="component" value="Unassembled WGS sequence"/>
</dbReference>
<sequence length="207" mass="23545">ITKVKYVDKIHIGHFEIDAWYFSPFPEDYGKQPKLWICEYCLKYMKFQHTYRLHLGQCQWRQPPGREIYRKSNISVYEVDGKDHKVGTCGAGPTSGGQRGPTAMGQTGPTRVGQRGPKGGARRSGETQEKESPDGNNVACILTLPPYQRRGYGKFLIAFSYELSKLESTVGSPEKPLSDLGKLSYRSYWSWVLLEILRDFRGTLSIK</sequence>
<dbReference type="GO" id="GO:0044545">
    <property type="term" value="C:NSL complex"/>
    <property type="evidence" value="ECO:0007669"/>
    <property type="project" value="TreeGrafter"/>
</dbReference>
<feature type="compositionally biased region" description="Basic and acidic residues" evidence="7">
    <location>
        <begin position="123"/>
        <end position="133"/>
    </location>
</feature>
<dbReference type="InterPro" id="IPR002717">
    <property type="entry name" value="HAT_MYST-type"/>
</dbReference>
<keyword evidence="6" id="KW-0539">Nucleus</keyword>
<evidence type="ECO:0000256" key="6">
    <source>
        <dbReference type="RuleBase" id="RU361211"/>
    </source>
</evidence>
<evidence type="ECO:0000259" key="8">
    <source>
        <dbReference type="PROSITE" id="PS51726"/>
    </source>
</evidence>
<feature type="compositionally biased region" description="Gly residues" evidence="7">
    <location>
        <begin position="89"/>
        <end position="99"/>
    </location>
</feature>
<name>A0A7L1WWT2_9AVES</name>
<dbReference type="GO" id="GO:0035267">
    <property type="term" value="C:NuA4 histone acetyltransferase complex"/>
    <property type="evidence" value="ECO:0007669"/>
    <property type="project" value="TreeGrafter"/>
</dbReference>
<reference evidence="9 10" key="1">
    <citation type="submission" date="2019-09" db="EMBL/GenBank/DDBJ databases">
        <title>Bird 10,000 Genomes (B10K) Project - Family phase.</title>
        <authorList>
            <person name="Zhang G."/>
        </authorList>
    </citation>
    <scope>NUCLEOTIDE SEQUENCE [LARGE SCALE GENOMIC DNA]</scope>
    <source>
        <strain evidence="9">B10K-DU-002-47</strain>
        <tissue evidence="9">Muscle</tissue>
    </source>
</reference>
<organism evidence="9 10">
    <name type="scientific">Thinocorus orbignyianus</name>
    <dbReference type="NCBI Taxonomy" id="161742"/>
    <lineage>
        <taxon>Eukaryota</taxon>
        <taxon>Metazoa</taxon>
        <taxon>Chordata</taxon>
        <taxon>Craniata</taxon>
        <taxon>Vertebrata</taxon>
        <taxon>Euteleostomi</taxon>
        <taxon>Archelosauria</taxon>
        <taxon>Archosauria</taxon>
        <taxon>Dinosauria</taxon>
        <taxon>Saurischia</taxon>
        <taxon>Theropoda</taxon>
        <taxon>Coelurosauria</taxon>
        <taxon>Aves</taxon>
        <taxon>Neognathae</taxon>
        <taxon>Neoaves</taxon>
        <taxon>Aequornithes</taxon>
        <taxon>Ciconiiformes</taxon>
        <taxon>Thinocoridae</taxon>
        <taxon>Thinocorus</taxon>
    </lineage>
</organism>
<keyword evidence="3 9" id="KW-0808">Transferase</keyword>
<evidence type="ECO:0000313" key="10">
    <source>
        <dbReference type="Proteomes" id="UP000565698"/>
    </source>
</evidence>
<gene>
    <name evidence="9" type="primary">Kat8</name>
    <name evidence="9" type="ORF">THIORB_R11582</name>
</gene>
<evidence type="ECO:0000256" key="4">
    <source>
        <dbReference type="ARBA" id="ARBA00022990"/>
    </source>
</evidence>
<proteinExistence type="inferred from homology"/>
<feature type="region of interest" description="Disordered" evidence="7">
    <location>
        <begin position="87"/>
        <end position="135"/>
    </location>
</feature>
<keyword evidence="4" id="KW-0007">Acetylation</keyword>
<evidence type="ECO:0000256" key="7">
    <source>
        <dbReference type="SAM" id="MobiDB-lite"/>
    </source>
</evidence>
<dbReference type="GO" id="GO:0006355">
    <property type="term" value="P:regulation of DNA-templated transcription"/>
    <property type="evidence" value="ECO:0007669"/>
    <property type="project" value="InterPro"/>
</dbReference>
<dbReference type="GO" id="GO:0045935">
    <property type="term" value="P:positive regulation of nucleobase-containing compound metabolic process"/>
    <property type="evidence" value="ECO:0007669"/>
    <property type="project" value="UniProtKB-ARBA"/>
</dbReference>
<dbReference type="GO" id="GO:0072487">
    <property type="term" value="C:MSL complex"/>
    <property type="evidence" value="ECO:0007669"/>
    <property type="project" value="TreeGrafter"/>
</dbReference>
<dbReference type="AlphaFoldDB" id="A0A7L1WWT2"/>
<dbReference type="Gene3D" id="3.40.630.30">
    <property type="match status" value="2"/>
</dbReference>
<comment type="subcellular location">
    <subcellularLocation>
        <location evidence="6">Nucleus</location>
    </subcellularLocation>
</comment>
<comment type="catalytic activity">
    <reaction evidence="6">
        <text>L-lysyl-[protein] + acetyl-CoA = N(6)-acetyl-L-lysyl-[protein] + CoA + H(+)</text>
        <dbReference type="Rhea" id="RHEA:45948"/>
        <dbReference type="Rhea" id="RHEA-COMP:9752"/>
        <dbReference type="Rhea" id="RHEA-COMP:10731"/>
        <dbReference type="ChEBI" id="CHEBI:15378"/>
        <dbReference type="ChEBI" id="CHEBI:29969"/>
        <dbReference type="ChEBI" id="CHEBI:57287"/>
        <dbReference type="ChEBI" id="CHEBI:57288"/>
        <dbReference type="ChEBI" id="CHEBI:61930"/>
        <dbReference type="EC" id="2.3.1.48"/>
    </reaction>
</comment>
<comment type="similarity">
    <text evidence="1 6">Belongs to the MYST (SAS/MOZ) family.</text>
</comment>
<dbReference type="InterPro" id="IPR050603">
    <property type="entry name" value="MYST_HAT"/>
</dbReference>
<dbReference type="GO" id="GO:0010557">
    <property type="term" value="P:positive regulation of macromolecule biosynthetic process"/>
    <property type="evidence" value="ECO:0007669"/>
    <property type="project" value="UniProtKB-ARBA"/>
</dbReference>
<dbReference type="EMBL" id="VXBW01000092">
    <property type="protein sequence ID" value="NXP02347.1"/>
    <property type="molecule type" value="Genomic_DNA"/>
</dbReference>
<dbReference type="PANTHER" id="PTHR10615:SF82">
    <property type="entry name" value="HISTONE ACETYLTRANSFERASE KAT8"/>
    <property type="match status" value="1"/>
</dbReference>
<dbReference type="PANTHER" id="PTHR10615">
    <property type="entry name" value="HISTONE ACETYLTRANSFERASE"/>
    <property type="match status" value="1"/>
</dbReference>
<feature type="domain" description="MYST-type HAT" evidence="8">
    <location>
        <begin position="2"/>
        <end position="207"/>
    </location>
</feature>
<dbReference type="SUPFAM" id="SSF55729">
    <property type="entry name" value="Acyl-CoA N-acyltransferases (Nat)"/>
    <property type="match status" value="2"/>
</dbReference>
<comment type="caution">
    <text evidence="9">The sequence shown here is derived from an EMBL/GenBank/DDBJ whole genome shotgun (WGS) entry which is preliminary data.</text>
</comment>
<dbReference type="GO" id="GO:0005634">
    <property type="term" value="C:nucleus"/>
    <property type="evidence" value="ECO:0007669"/>
    <property type="project" value="UniProtKB-SubCell"/>
</dbReference>
<evidence type="ECO:0000256" key="1">
    <source>
        <dbReference type="ARBA" id="ARBA00010107"/>
    </source>
</evidence>
<dbReference type="FunFam" id="3.30.60.60:FF:000001">
    <property type="entry name" value="Histone acetyltransferase"/>
    <property type="match status" value="1"/>
</dbReference>
<evidence type="ECO:0000256" key="3">
    <source>
        <dbReference type="ARBA" id="ARBA00022679"/>
    </source>
</evidence>
<dbReference type="Gene3D" id="3.30.60.60">
    <property type="entry name" value="N-acetyl transferase-like"/>
    <property type="match status" value="1"/>
</dbReference>
<protein>
    <recommendedName>
        <fullName evidence="2 6">Histone acetyltransferase</fullName>
        <ecNumber evidence="2 6">2.3.1.48</ecNumber>
    </recommendedName>
</protein>
<dbReference type="OrthoDB" id="787137at2759"/>
<accession>A0A7L1WWT2</accession>
<dbReference type="InterPro" id="IPR016181">
    <property type="entry name" value="Acyl_CoA_acyltransferase"/>
</dbReference>
<dbReference type="GO" id="GO:0046972">
    <property type="term" value="F:histone H4K16 acetyltransferase activity"/>
    <property type="evidence" value="ECO:0007669"/>
    <property type="project" value="TreeGrafter"/>
</dbReference>
<keyword evidence="10" id="KW-1185">Reference proteome</keyword>
<evidence type="ECO:0000256" key="5">
    <source>
        <dbReference type="PIRSR" id="PIRSR602717-51"/>
    </source>
</evidence>
<evidence type="ECO:0000313" key="9">
    <source>
        <dbReference type="EMBL" id="NXP02347.1"/>
    </source>
</evidence>